<keyword evidence="6" id="KW-0653">Protein transport</keyword>
<dbReference type="Proteomes" id="UP000244338">
    <property type="component" value="Unassembled WGS sequence"/>
</dbReference>
<dbReference type="GO" id="GO:0015031">
    <property type="term" value="P:protein transport"/>
    <property type="evidence" value="ECO:0007669"/>
    <property type="project" value="UniProtKB-KW"/>
</dbReference>
<evidence type="ECO:0000256" key="3">
    <source>
        <dbReference type="ARBA" id="ARBA00022448"/>
    </source>
</evidence>
<keyword evidence="8" id="KW-0811">Translocation</keyword>
<evidence type="ECO:0000256" key="9">
    <source>
        <dbReference type="ARBA" id="ARBA00023136"/>
    </source>
</evidence>
<evidence type="ECO:0000313" key="11">
    <source>
        <dbReference type="EMBL" id="PTQ57850.1"/>
    </source>
</evidence>
<evidence type="ECO:0000256" key="5">
    <source>
        <dbReference type="ARBA" id="ARBA00022692"/>
    </source>
</evidence>
<organism evidence="11 12">
    <name type="scientific">Candidatus Carbonibacillus altaicus</name>
    <dbReference type="NCBI Taxonomy" id="2163959"/>
    <lineage>
        <taxon>Bacteria</taxon>
        <taxon>Bacillati</taxon>
        <taxon>Bacillota</taxon>
        <taxon>Bacilli</taxon>
        <taxon>Bacillales</taxon>
        <taxon>Candidatus Carbonibacillus</taxon>
    </lineage>
</organism>
<sequence length="124" mass="13688">MMTMFEGMTSSALMQAMDWASGAQATDNPYAQYTSLIFLVVMFALFYFILIRPQQKKQKERNKMLATLARGDQVVTIGGLHGTIDSILDDKVVLKVGDGMRLTFDRAAIGSVQKKTSAGDTKKD</sequence>
<dbReference type="EMBL" id="PEBX01000002">
    <property type="protein sequence ID" value="PTQ57850.1"/>
    <property type="molecule type" value="Genomic_DNA"/>
</dbReference>
<evidence type="ECO:0000256" key="6">
    <source>
        <dbReference type="ARBA" id="ARBA00022927"/>
    </source>
</evidence>
<dbReference type="PANTHER" id="PTHR33909">
    <property type="entry name" value="SEC TRANSLOCON ACCESSORY COMPLEX SUBUNIT YAJC"/>
    <property type="match status" value="1"/>
</dbReference>
<evidence type="ECO:0000256" key="8">
    <source>
        <dbReference type="ARBA" id="ARBA00023010"/>
    </source>
</evidence>
<evidence type="ECO:0000256" key="10">
    <source>
        <dbReference type="SAM" id="Phobius"/>
    </source>
</evidence>
<keyword evidence="3" id="KW-0813">Transport</keyword>
<dbReference type="AlphaFoldDB" id="A0A2R6Y594"/>
<keyword evidence="7 10" id="KW-1133">Transmembrane helix</keyword>
<comment type="subcellular location">
    <subcellularLocation>
        <location evidence="1">Cell membrane</location>
        <topology evidence="1">Single-pass membrane protein</topology>
    </subcellularLocation>
</comment>
<dbReference type="PRINTS" id="PR01853">
    <property type="entry name" value="YAJCTRNLCASE"/>
</dbReference>
<evidence type="ECO:0000256" key="4">
    <source>
        <dbReference type="ARBA" id="ARBA00022475"/>
    </source>
</evidence>
<dbReference type="InterPro" id="IPR003849">
    <property type="entry name" value="Preprotein_translocase_YajC"/>
</dbReference>
<feature type="transmembrane region" description="Helical" evidence="10">
    <location>
        <begin position="35"/>
        <end position="51"/>
    </location>
</feature>
<evidence type="ECO:0000256" key="7">
    <source>
        <dbReference type="ARBA" id="ARBA00022989"/>
    </source>
</evidence>
<evidence type="ECO:0000256" key="1">
    <source>
        <dbReference type="ARBA" id="ARBA00004162"/>
    </source>
</evidence>
<dbReference type="SMART" id="SM01323">
    <property type="entry name" value="YajC"/>
    <property type="match status" value="1"/>
</dbReference>
<dbReference type="PANTHER" id="PTHR33909:SF1">
    <property type="entry name" value="SEC TRANSLOCON ACCESSORY COMPLEX SUBUNIT YAJC"/>
    <property type="match status" value="1"/>
</dbReference>
<keyword evidence="9 10" id="KW-0472">Membrane</keyword>
<comment type="similarity">
    <text evidence="2">Belongs to the YajC family.</text>
</comment>
<evidence type="ECO:0000313" key="12">
    <source>
        <dbReference type="Proteomes" id="UP000244338"/>
    </source>
</evidence>
<evidence type="ECO:0000256" key="2">
    <source>
        <dbReference type="ARBA" id="ARBA00006742"/>
    </source>
</evidence>
<proteinExistence type="inferred from homology"/>
<keyword evidence="5 10" id="KW-0812">Transmembrane</keyword>
<gene>
    <name evidence="11" type="ORF">BSOLF_0712</name>
</gene>
<accession>A0A2R6Y594</accession>
<name>A0A2R6Y594_9BACL</name>
<dbReference type="GO" id="GO:0005886">
    <property type="term" value="C:plasma membrane"/>
    <property type="evidence" value="ECO:0007669"/>
    <property type="project" value="UniProtKB-SubCell"/>
</dbReference>
<dbReference type="NCBIfam" id="TIGR00739">
    <property type="entry name" value="yajC"/>
    <property type="match status" value="1"/>
</dbReference>
<keyword evidence="4" id="KW-1003">Cell membrane</keyword>
<comment type="caution">
    <text evidence="11">The sequence shown here is derived from an EMBL/GenBank/DDBJ whole genome shotgun (WGS) entry which is preliminary data.</text>
</comment>
<protein>
    <submittedName>
        <fullName evidence="11">Preprotein translocase subunit YajC</fullName>
    </submittedName>
</protein>
<reference evidence="12" key="1">
    <citation type="journal article" date="2018" name="Sci. Rep.">
        <title>Lignite coal burning seam in the remote Altai Mountains harbors a hydrogen-driven thermophilic microbial community.</title>
        <authorList>
            <person name="Kadnikov V.V."/>
            <person name="Mardanov A.V."/>
            <person name="Ivasenko D.A."/>
            <person name="Antsiferov D.V."/>
            <person name="Beletsky A.V."/>
            <person name="Karnachuk O.V."/>
            <person name="Ravin N.V."/>
        </authorList>
    </citation>
    <scope>NUCLEOTIDE SEQUENCE [LARGE SCALE GENOMIC DNA]</scope>
</reference>
<dbReference type="Pfam" id="PF02699">
    <property type="entry name" value="YajC"/>
    <property type="match status" value="1"/>
</dbReference>